<sequence>MPTYVVLYKFSDQGLKNIKDTVKRAREVRAENERRGFKVLGIYWTQGRYDLVAVMDAPSEEAMTAGLFNVAEAGNVHSETLRAFTEAEMEKAL</sequence>
<gene>
    <name evidence="1" type="ORF">LCGC14_2876610</name>
</gene>
<dbReference type="AlphaFoldDB" id="A0A0F9ASI6"/>
<comment type="caution">
    <text evidence="1">The sequence shown here is derived from an EMBL/GenBank/DDBJ whole genome shotgun (WGS) entry which is preliminary data.</text>
</comment>
<evidence type="ECO:0000313" key="1">
    <source>
        <dbReference type="EMBL" id="KKK75151.1"/>
    </source>
</evidence>
<reference evidence="1" key="1">
    <citation type="journal article" date="2015" name="Nature">
        <title>Complex archaea that bridge the gap between prokaryotes and eukaryotes.</title>
        <authorList>
            <person name="Spang A."/>
            <person name="Saw J.H."/>
            <person name="Jorgensen S.L."/>
            <person name="Zaremba-Niedzwiedzka K."/>
            <person name="Martijn J."/>
            <person name="Lind A.E."/>
            <person name="van Eijk R."/>
            <person name="Schleper C."/>
            <person name="Guy L."/>
            <person name="Ettema T.J."/>
        </authorList>
    </citation>
    <scope>NUCLEOTIDE SEQUENCE</scope>
</reference>
<dbReference type="Pfam" id="PF08734">
    <property type="entry name" value="GYD"/>
    <property type="match status" value="1"/>
</dbReference>
<evidence type="ECO:0008006" key="2">
    <source>
        <dbReference type="Google" id="ProtNLM"/>
    </source>
</evidence>
<dbReference type="InterPro" id="IPR014845">
    <property type="entry name" value="GYD/TTHA1554"/>
</dbReference>
<dbReference type="EMBL" id="LAZR01055994">
    <property type="protein sequence ID" value="KKK75151.1"/>
    <property type="molecule type" value="Genomic_DNA"/>
</dbReference>
<proteinExistence type="predicted"/>
<protein>
    <recommendedName>
        <fullName evidence="2">GYD domain-containing protein</fullName>
    </recommendedName>
</protein>
<name>A0A0F9ASI6_9ZZZZ</name>
<organism evidence="1">
    <name type="scientific">marine sediment metagenome</name>
    <dbReference type="NCBI Taxonomy" id="412755"/>
    <lineage>
        <taxon>unclassified sequences</taxon>
        <taxon>metagenomes</taxon>
        <taxon>ecological metagenomes</taxon>
    </lineage>
</organism>
<accession>A0A0F9ASI6</accession>